<evidence type="ECO:0000256" key="1">
    <source>
        <dbReference type="SAM" id="SignalP"/>
    </source>
</evidence>
<comment type="caution">
    <text evidence="2">The sequence shown here is derived from an EMBL/GenBank/DDBJ whole genome shotgun (WGS) entry which is preliminary data.</text>
</comment>
<dbReference type="EMBL" id="JBEYXT010000020">
    <property type="protein sequence ID" value="MEU6800781.1"/>
    <property type="molecule type" value="Genomic_DNA"/>
</dbReference>
<evidence type="ECO:0008006" key="4">
    <source>
        <dbReference type="Google" id="ProtNLM"/>
    </source>
</evidence>
<accession>A0ABV3AV54</accession>
<name>A0ABV3AV54_9ACTN</name>
<proteinExistence type="predicted"/>
<protein>
    <recommendedName>
        <fullName evidence="4">Calcium-binding protein</fullName>
    </recommendedName>
</protein>
<dbReference type="Proteomes" id="UP001551189">
    <property type="component" value="Unassembled WGS sequence"/>
</dbReference>
<reference evidence="2 3" key="1">
    <citation type="submission" date="2024-06" db="EMBL/GenBank/DDBJ databases">
        <title>The Natural Products Discovery Center: Release of the First 8490 Sequenced Strains for Exploring Actinobacteria Biosynthetic Diversity.</title>
        <authorList>
            <person name="Kalkreuter E."/>
            <person name="Kautsar S.A."/>
            <person name="Yang D."/>
            <person name="Bader C.D."/>
            <person name="Teijaro C.N."/>
            <person name="Fluegel L."/>
            <person name="Davis C.M."/>
            <person name="Simpson J.R."/>
            <person name="Lauterbach L."/>
            <person name="Steele A.D."/>
            <person name="Gui C."/>
            <person name="Meng S."/>
            <person name="Li G."/>
            <person name="Viehrig K."/>
            <person name="Ye F."/>
            <person name="Su P."/>
            <person name="Kiefer A.F."/>
            <person name="Nichols A."/>
            <person name="Cepeda A.J."/>
            <person name="Yan W."/>
            <person name="Fan B."/>
            <person name="Jiang Y."/>
            <person name="Adhikari A."/>
            <person name="Zheng C.-J."/>
            <person name="Schuster L."/>
            <person name="Cowan T.M."/>
            <person name="Smanski M.J."/>
            <person name="Chevrette M.G."/>
            <person name="De Carvalho L.P.S."/>
            <person name="Shen B."/>
        </authorList>
    </citation>
    <scope>NUCLEOTIDE SEQUENCE [LARGE SCALE GENOMIC DNA]</scope>
    <source>
        <strain evidence="2 3">NPDC046851</strain>
    </source>
</reference>
<organism evidence="2 3">
    <name type="scientific">Streptomyces neyagawaensis</name>
    <dbReference type="NCBI Taxonomy" id="42238"/>
    <lineage>
        <taxon>Bacteria</taxon>
        <taxon>Bacillati</taxon>
        <taxon>Actinomycetota</taxon>
        <taxon>Actinomycetes</taxon>
        <taxon>Kitasatosporales</taxon>
        <taxon>Streptomycetaceae</taxon>
        <taxon>Streptomyces</taxon>
    </lineage>
</organism>
<keyword evidence="3" id="KW-1185">Reference proteome</keyword>
<gene>
    <name evidence="2" type="ORF">ABZ931_07160</name>
</gene>
<evidence type="ECO:0000313" key="2">
    <source>
        <dbReference type="EMBL" id="MEU6800781.1"/>
    </source>
</evidence>
<feature type="signal peptide" evidence="1">
    <location>
        <begin position="1"/>
        <end position="32"/>
    </location>
</feature>
<dbReference type="RefSeq" id="WP_359691917.1">
    <property type="nucleotide sequence ID" value="NZ_JBEYXT010000020.1"/>
</dbReference>
<keyword evidence="1" id="KW-0732">Signal</keyword>
<sequence length="266" mass="27968">MRHGTRPAHGRTLAVAGGAAALVLLAATGAQAEGKGDVRVTKAVVNGGHNVIVGTSNTIRFPVAITVRDNSGVKGLTRVSTFYAYSAQGGGFADWTGATCKKKSSTTSLCTAVMAINPHWIPGYSDADSNKAAGVWQVNATVKANDGDYWISDNIARYKVKRASKLTTTTAPDKVTKGSKVTVTGALSRANWETLKYQGFKGQSVRLQFKKNGAARYTTVKTVTSGSAGRLSTKVTVDAAGSWRWYFPGLTSTARVTSAGDTITLK</sequence>
<feature type="chain" id="PRO_5045964678" description="Calcium-binding protein" evidence="1">
    <location>
        <begin position="33"/>
        <end position="266"/>
    </location>
</feature>
<evidence type="ECO:0000313" key="3">
    <source>
        <dbReference type="Proteomes" id="UP001551189"/>
    </source>
</evidence>